<evidence type="ECO:0000313" key="19">
    <source>
        <dbReference type="Proteomes" id="UP000280791"/>
    </source>
</evidence>
<evidence type="ECO:0000256" key="3">
    <source>
        <dbReference type="ARBA" id="ARBA00004651"/>
    </source>
</evidence>
<evidence type="ECO:0000256" key="14">
    <source>
        <dbReference type="ARBA" id="ARBA00023136"/>
    </source>
</evidence>
<evidence type="ECO:0000256" key="5">
    <source>
        <dbReference type="ARBA" id="ARBA00022475"/>
    </source>
</evidence>
<dbReference type="Gene3D" id="3.30.565.10">
    <property type="entry name" value="Histidine kinase-like ATPase, C-terminal domain"/>
    <property type="match status" value="1"/>
</dbReference>
<accession>A0A497YKT4</accession>
<evidence type="ECO:0000256" key="7">
    <source>
        <dbReference type="ARBA" id="ARBA00022679"/>
    </source>
</evidence>
<keyword evidence="11" id="KW-0067">ATP-binding</keyword>
<evidence type="ECO:0000256" key="12">
    <source>
        <dbReference type="ARBA" id="ARBA00022989"/>
    </source>
</evidence>
<keyword evidence="19" id="KW-1185">Reference proteome</keyword>
<dbReference type="GO" id="GO:0005524">
    <property type="term" value="F:ATP binding"/>
    <property type="evidence" value="ECO:0007669"/>
    <property type="project" value="UniProtKB-KW"/>
</dbReference>
<dbReference type="GO" id="GO:0045121">
    <property type="term" value="C:membrane raft"/>
    <property type="evidence" value="ECO:0007669"/>
    <property type="project" value="UniProtKB-SubCell"/>
</dbReference>
<keyword evidence="8 15" id="KW-0812">Transmembrane</keyword>
<dbReference type="PRINTS" id="PR00344">
    <property type="entry name" value="BCTRLSENSOR"/>
</dbReference>
<evidence type="ECO:0000256" key="8">
    <source>
        <dbReference type="ARBA" id="ARBA00022692"/>
    </source>
</evidence>
<dbReference type="FunFam" id="3.30.565.10:FF:000023">
    <property type="entry name" value="PAS domain-containing sensor histidine kinase"/>
    <property type="match status" value="1"/>
</dbReference>
<dbReference type="InterPro" id="IPR050398">
    <property type="entry name" value="HssS/ArlS-like"/>
</dbReference>
<keyword evidence="12 15" id="KW-1133">Transmembrane helix</keyword>
<gene>
    <name evidence="18" type="ORF">DFR62_0895</name>
</gene>
<dbReference type="GO" id="GO:0005886">
    <property type="term" value="C:plasma membrane"/>
    <property type="evidence" value="ECO:0007669"/>
    <property type="project" value="UniProtKB-SubCell"/>
</dbReference>
<evidence type="ECO:0000256" key="15">
    <source>
        <dbReference type="SAM" id="Phobius"/>
    </source>
</evidence>
<dbReference type="InterPro" id="IPR003594">
    <property type="entry name" value="HATPase_dom"/>
</dbReference>
<dbReference type="Gene3D" id="1.10.287.130">
    <property type="match status" value="1"/>
</dbReference>
<dbReference type="PANTHER" id="PTHR45528:SF1">
    <property type="entry name" value="SENSOR HISTIDINE KINASE CPXA"/>
    <property type="match status" value="1"/>
</dbReference>
<protein>
    <recommendedName>
        <fullName evidence="4">histidine kinase</fullName>
        <ecNumber evidence="4">2.7.13.3</ecNumber>
    </recommendedName>
</protein>
<dbReference type="CDD" id="cd16922">
    <property type="entry name" value="HATPase_EvgS-ArcB-TorS-like"/>
    <property type="match status" value="1"/>
</dbReference>
<feature type="domain" description="HAMP" evidence="17">
    <location>
        <begin position="185"/>
        <end position="237"/>
    </location>
</feature>
<dbReference type="SUPFAM" id="SSF158472">
    <property type="entry name" value="HAMP domain-like"/>
    <property type="match status" value="1"/>
</dbReference>
<keyword evidence="5" id="KW-1003">Cell membrane</keyword>
<dbReference type="InterPro" id="IPR003660">
    <property type="entry name" value="HAMP_dom"/>
</dbReference>
<dbReference type="RefSeq" id="WP_121298224.1">
    <property type="nucleotide sequence ID" value="NZ_QBEW01000075.1"/>
</dbReference>
<dbReference type="Pfam" id="PF00672">
    <property type="entry name" value="HAMP"/>
    <property type="match status" value="1"/>
</dbReference>
<dbReference type="PROSITE" id="PS50885">
    <property type="entry name" value="HAMP"/>
    <property type="match status" value="1"/>
</dbReference>
<dbReference type="SUPFAM" id="SSF47384">
    <property type="entry name" value="Homodimeric domain of signal transducing histidine kinase"/>
    <property type="match status" value="1"/>
</dbReference>
<dbReference type="Gene3D" id="6.10.340.10">
    <property type="match status" value="1"/>
</dbReference>
<evidence type="ECO:0000259" key="17">
    <source>
        <dbReference type="PROSITE" id="PS50885"/>
    </source>
</evidence>
<dbReference type="SMART" id="SM00388">
    <property type="entry name" value="HisKA"/>
    <property type="match status" value="1"/>
</dbReference>
<proteinExistence type="predicted"/>
<dbReference type="InterPro" id="IPR036890">
    <property type="entry name" value="HATPase_C_sf"/>
</dbReference>
<name>A0A497YKT4_9BACL</name>
<dbReference type="InterPro" id="IPR003661">
    <property type="entry name" value="HisK_dim/P_dom"/>
</dbReference>
<organism evidence="18 19">
    <name type="scientific">Planococcus citreus</name>
    <dbReference type="NCBI Taxonomy" id="1373"/>
    <lineage>
        <taxon>Bacteria</taxon>
        <taxon>Bacillati</taxon>
        <taxon>Bacillota</taxon>
        <taxon>Bacilli</taxon>
        <taxon>Bacillales</taxon>
        <taxon>Caryophanaceae</taxon>
        <taxon>Planococcus</taxon>
    </lineage>
</organism>
<evidence type="ECO:0000256" key="13">
    <source>
        <dbReference type="ARBA" id="ARBA00023012"/>
    </source>
</evidence>
<dbReference type="InterPro" id="IPR004358">
    <property type="entry name" value="Sig_transdc_His_kin-like_C"/>
</dbReference>
<keyword evidence="9" id="KW-0547">Nucleotide-binding</keyword>
<evidence type="ECO:0000256" key="1">
    <source>
        <dbReference type="ARBA" id="ARBA00000085"/>
    </source>
</evidence>
<feature type="transmembrane region" description="Helical" evidence="15">
    <location>
        <begin position="6"/>
        <end position="29"/>
    </location>
</feature>
<dbReference type="OrthoDB" id="9813151at2"/>
<comment type="catalytic activity">
    <reaction evidence="1">
        <text>ATP + protein L-histidine = ADP + protein N-phospho-L-histidine.</text>
        <dbReference type="EC" id="2.7.13.3"/>
    </reaction>
</comment>
<dbReference type="InterPro" id="IPR005467">
    <property type="entry name" value="His_kinase_dom"/>
</dbReference>
<dbReference type="GO" id="GO:0000155">
    <property type="term" value="F:phosphorelay sensor kinase activity"/>
    <property type="evidence" value="ECO:0007669"/>
    <property type="project" value="InterPro"/>
</dbReference>
<keyword evidence="7" id="KW-0808">Transferase</keyword>
<feature type="transmembrane region" description="Helical" evidence="15">
    <location>
        <begin position="164"/>
        <end position="187"/>
    </location>
</feature>
<evidence type="ECO:0000313" key="18">
    <source>
        <dbReference type="EMBL" id="RLJ90745.1"/>
    </source>
</evidence>
<evidence type="ECO:0000256" key="11">
    <source>
        <dbReference type="ARBA" id="ARBA00022840"/>
    </source>
</evidence>
<keyword evidence="13" id="KW-0902">Two-component regulatory system</keyword>
<dbReference type="InterPro" id="IPR036097">
    <property type="entry name" value="HisK_dim/P_sf"/>
</dbReference>
<dbReference type="EMBL" id="RCCP01000001">
    <property type="protein sequence ID" value="RLJ90745.1"/>
    <property type="molecule type" value="Genomic_DNA"/>
</dbReference>
<evidence type="ECO:0000259" key="16">
    <source>
        <dbReference type="PROSITE" id="PS50109"/>
    </source>
</evidence>
<keyword evidence="14 15" id="KW-0472">Membrane</keyword>
<dbReference type="Pfam" id="PF00512">
    <property type="entry name" value="HisKA"/>
    <property type="match status" value="1"/>
</dbReference>
<dbReference type="SMART" id="SM00304">
    <property type="entry name" value="HAMP"/>
    <property type="match status" value="1"/>
</dbReference>
<dbReference type="AlphaFoldDB" id="A0A497YKT4"/>
<evidence type="ECO:0000256" key="4">
    <source>
        <dbReference type="ARBA" id="ARBA00012438"/>
    </source>
</evidence>
<evidence type="ECO:0000256" key="2">
    <source>
        <dbReference type="ARBA" id="ARBA00004314"/>
    </source>
</evidence>
<reference evidence="18 19" key="1">
    <citation type="submission" date="2018-10" db="EMBL/GenBank/DDBJ databases">
        <title>Genomic Encyclopedia of Type Strains, Phase IV (KMG-IV): sequencing the most valuable type-strain genomes for metagenomic binning, comparative biology and taxonomic classification.</title>
        <authorList>
            <person name="Goeker M."/>
        </authorList>
    </citation>
    <scope>NUCLEOTIDE SEQUENCE [LARGE SCALE GENOMIC DNA]</scope>
    <source>
        <strain evidence="18 19">DSM 20549</strain>
    </source>
</reference>
<dbReference type="PANTHER" id="PTHR45528">
    <property type="entry name" value="SENSOR HISTIDINE KINASE CPXA"/>
    <property type="match status" value="1"/>
</dbReference>
<evidence type="ECO:0000256" key="10">
    <source>
        <dbReference type="ARBA" id="ARBA00022777"/>
    </source>
</evidence>
<feature type="domain" description="Histidine kinase" evidence="16">
    <location>
        <begin position="245"/>
        <end position="462"/>
    </location>
</feature>
<sequence>MRRKGIVLKLGLLIMALFLSILIPFAFLIDRIFLNVYSIYLNDNVKSLAQSLEVEWVEKNQSPEEIYHHLDLFFEHEVIFLNQGGHITHGNIMEFNEGNHIPDEWIARMQKGETLEGERYNSDTEENFYYFVAPVFDDESFQGGVMIFSSIDELHNKMHNVRDWMFRAIAATILIAIGYTFFIVWYLSRPLVSMEKATREIAKGNLTTRVEVKSQDELGSLGNAINDLSVELNNYRKTRSEFLANISHELRTPTSYLIGYANLIKQGKYETPEELGRYASVIEGEASRLAKLIQELFALSKMEEGEYTLQIQEVDMEDFVQTLHAKMKLKAAEKGLAATVQLHSNDRAFFTDGMKLEQILLNLLENAINYTEQGSVSLQVEMGEEHIEFIVEDTGAGIPESDQSLIFDRFYRVDKSRSRATGGTGLGLAIASELAKQISGTIQMESEEDKGTRFIVKFPYSIDNQDTMN</sequence>
<dbReference type="Proteomes" id="UP000280791">
    <property type="component" value="Unassembled WGS sequence"/>
</dbReference>
<dbReference type="SMART" id="SM00387">
    <property type="entry name" value="HATPase_c"/>
    <property type="match status" value="1"/>
</dbReference>
<comment type="caution">
    <text evidence="18">The sequence shown here is derived from an EMBL/GenBank/DDBJ whole genome shotgun (WGS) entry which is preliminary data.</text>
</comment>
<evidence type="ECO:0000256" key="6">
    <source>
        <dbReference type="ARBA" id="ARBA00022553"/>
    </source>
</evidence>
<dbReference type="Pfam" id="PF02518">
    <property type="entry name" value="HATPase_c"/>
    <property type="match status" value="1"/>
</dbReference>
<dbReference type="CDD" id="cd06225">
    <property type="entry name" value="HAMP"/>
    <property type="match status" value="1"/>
</dbReference>
<keyword evidence="6" id="KW-0597">Phosphoprotein</keyword>
<dbReference type="EC" id="2.7.13.3" evidence="4"/>
<dbReference type="PROSITE" id="PS50109">
    <property type="entry name" value="HIS_KIN"/>
    <property type="match status" value="1"/>
</dbReference>
<comment type="subcellular location">
    <subcellularLocation>
        <location evidence="3">Cell membrane</location>
        <topology evidence="3">Multi-pass membrane protein</topology>
    </subcellularLocation>
    <subcellularLocation>
        <location evidence="2">Membrane raft</location>
        <topology evidence="2">Multi-pass membrane protein</topology>
    </subcellularLocation>
</comment>
<evidence type="ECO:0000256" key="9">
    <source>
        <dbReference type="ARBA" id="ARBA00022741"/>
    </source>
</evidence>
<keyword evidence="10 18" id="KW-0418">Kinase</keyword>
<dbReference type="SUPFAM" id="SSF55874">
    <property type="entry name" value="ATPase domain of HSP90 chaperone/DNA topoisomerase II/histidine kinase"/>
    <property type="match status" value="1"/>
</dbReference>
<dbReference type="FunFam" id="1.10.287.130:FF:000001">
    <property type="entry name" value="Two-component sensor histidine kinase"/>
    <property type="match status" value="1"/>
</dbReference>
<dbReference type="CDD" id="cd00082">
    <property type="entry name" value="HisKA"/>
    <property type="match status" value="1"/>
</dbReference>